<dbReference type="AlphaFoldDB" id="A0A3P7LEF2"/>
<proteinExistence type="predicted"/>
<accession>A0A3P7LEF2</accession>
<dbReference type="Proteomes" id="UP000281553">
    <property type="component" value="Unassembled WGS sequence"/>
</dbReference>
<evidence type="ECO:0000313" key="2">
    <source>
        <dbReference type="Proteomes" id="UP000281553"/>
    </source>
</evidence>
<dbReference type="EMBL" id="UYRU01052177">
    <property type="protein sequence ID" value="VDN11750.1"/>
    <property type="molecule type" value="Genomic_DNA"/>
</dbReference>
<organism evidence="1 2">
    <name type="scientific">Dibothriocephalus latus</name>
    <name type="common">Fish tapeworm</name>
    <name type="synonym">Diphyllobothrium latum</name>
    <dbReference type="NCBI Taxonomy" id="60516"/>
    <lineage>
        <taxon>Eukaryota</taxon>
        <taxon>Metazoa</taxon>
        <taxon>Spiralia</taxon>
        <taxon>Lophotrochozoa</taxon>
        <taxon>Platyhelminthes</taxon>
        <taxon>Cestoda</taxon>
        <taxon>Eucestoda</taxon>
        <taxon>Diphyllobothriidea</taxon>
        <taxon>Diphyllobothriidae</taxon>
        <taxon>Dibothriocephalus</taxon>
    </lineage>
</organism>
<protein>
    <submittedName>
        <fullName evidence="1">Uncharacterized protein</fullName>
    </submittedName>
</protein>
<dbReference type="OrthoDB" id="6782675at2759"/>
<evidence type="ECO:0000313" key="1">
    <source>
        <dbReference type="EMBL" id="VDN11750.1"/>
    </source>
</evidence>
<reference evidence="1 2" key="1">
    <citation type="submission" date="2018-11" db="EMBL/GenBank/DDBJ databases">
        <authorList>
            <consortium name="Pathogen Informatics"/>
        </authorList>
    </citation>
    <scope>NUCLEOTIDE SEQUENCE [LARGE SCALE GENOMIC DNA]</scope>
</reference>
<name>A0A3P7LEF2_DIBLA</name>
<sequence length="214" mass="23909">MAIHHPPLGVDSKAPSINLIQQQVLSFLMTHQPRETMPKVERQTLRTIKAERDIFILPADKRCSTVVLDREKDFQKAKNLREDQFGCNNVIWITHDESARQARFYSLPKMSKEGALLRPIVSLKGAPAYALTKLLFRSFSFRTADSGTVACSSTQFLEENQSSVSGRTSKLTVYEQAKETPMGSPISGLIAEAVLKRVVGFPTQQNEMVDAVRG</sequence>
<gene>
    <name evidence="1" type="ORF">DILT_LOCUS7581</name>
</gene>
<keyword evidence="2" id="KW-1185">Reference proteome</keyword>